<feature type="region of interest" description="Disordered" evidence="1">
    <location>
        <begin position="22"/>
        <end position="70"/>
    </location>
</feature>
<sequence>MTAPPTERPLFLAAHHISSAYPSPASTVASDTSLPWNSMSPHPEPIVARPQTSTKSLSPTEPPSSTALRWITATNPDGFKAKDIMHEVRQKAMLSFLKKEKTSDDASRTSSEVSDRSRYSSDGRGATKSRSGATSKRKSINENKQSSPTKSSRPINNTQKAPRPDTRMVRAGPLQSTLPQTPIVVPVKTDQTYPFDIFPMPPLVSIGENIDPFRTMFQSSNPNVSVTVLKHHCSRYFGTEGLGRRWTPRVP</sequence>
<organism evidence="2 3">
    <name type="scientific">Pyrenophora seminiperda CCB06</name>
    <dbReference type="NCBI Taxonomy" id="1302712"/>
    <lineage>
        <taxon>Eukaryota</taxon>
        <taxon>Fungi</taxon>
        <taxon>Dikarya</taxon>
        <taxon>Ascomycota</taxon>
        <taxon>Pezizomycotina</taxon>
        <taxon>Dothideomycetes</taxon>
        <taxon>Pleosporomycetidae</taxon>
        <taxon>Pleosporales</taxon>
        <taxon>Pleosporineae</taxon>
        <taxon>Pleosporaceae</taxon>
        <taxon>Pyrenophora</taxon>
    </lineage>
</organism>
<keyword evidence="3" id="KW-1185">Reference proteome</keyword>
<gene>
    <name evidence="2" type="ORF">GMOD_00002788</name>
</gene>
<dbReference type="Proteomes" id="UP000265663">
    <property type="component" value="Unassembled WGS sequence"/>
</dbReference>
<dbReference type="EMBL" id="KE747817">
    <property type="protein sequence ID" value="RMZ68900.1"/>
    <property type="molecule type" value="Genomic_DNA"/>
</dbReference>
<feature type="compositionally biased region" description="Polar residues" evidence="1">
    <location>
        <begin position="50"/>
        <end position="70"/>
    </location>
</feature>
<accession>A0A3M7M399</accession>
<dbReference type="AlphaFoldDB" id="A0A3M7M399"/>
<evidence type="ECO:0000256" key="1">
    <source>
        <dbReference type="SAM" id="MobiDB-lite"/>
    </source>
</evidence>
<protein>
    <submittedName>
        <fullName evidence="2">Uncharacterized protein</fullName>
    </submittedName>
</protein>
<proteinExistence type="predicted"/>
<feature type="compositionally biased region" description="Polar residues" evidence="1">
    <location>
        <begin position="22"/>
        <end position="40"/>
    </location>
</feature>
<feature type="region of interest" description="Disordered" evidence="1">
    <location>
        <begin position="98"/>
        <end position="169"/>
    </location>
</feature>
<evidence type="ECO:0000313" key="3">
    <source>
        <dbReference type="Proteomes" id="UP000265663"/>
    </source>
</evidence>
<name>A0A3M7M399_9PLEO</name>
<evidence type="ECO:0000313" key="2">
    <source>
        <dbReference type="EMBL" id="RMZ68900.1"/>
    </source>
</evidence>
<feature type="compositionally biased region" description="Polar residues" evidence="1">
    <location>
        <begin position="142"/>
        <end position="160"/>
    </location>
</feature>
<dbReference type="OrthoDB" id="4159781at2759"/>
<reference evidence="2 3" key="1">
    <citation type="journal article" date="2014" name="PLoS ONE">
        <title>De novo Genome Assembly of the Fungal Plant Pathogen Pyrenophora semeniperda.</title>
        <authorList>
            <person name="Soliai M.M."/>
            <person name="Meyer S.E."/>
            <person name="Udall J.A."/>
            <person name="Elzinga D.E."/>
            <person name="Hermansen R.A."/>
            <person name="Bodily P.M."/>
            <person name="Hart A.A."/>
            <person name="Coleman C.E."/>
        </authorList>
    </citation>
    <scope>NUCLEOTIDE SEQUENCE [LARGE SCALE GENOMIC DNA]</scope>
    <source>
        <strain evidence="2 3">CCB06</strain>
        <tissue evidence="2">Mycelium</tissue>
    </source>
</reference>
<feature type="compositionally biased region" description="Basic and acidic residues" evidence="1">
    <location>
        <begin position="98"/>
        <end position="121"/>
    </location>
</feature>